<sequence length="106" mass="11363">MAIVDVAVKPSPPPSPPLTRITVMVMAFVRFIIALILGFLRVVYLAAPALPYLGFATAWVISVGMAATIVARHAYRKGSAPSSFSRRSHKWLSSSPSASSLSSSRF</sequence>
<feature type="transmembrane region" description="Helical" evidence="2">
    <location>
        <begin position="50"/>
        <end position="71"/>
    </location>
</feature>
<keyword evidence="2" id="KW-0472">Membrane</keyword>
<keyword evidence="2" id="KW-0812">Transmembrane</keyword>
<organism evidence="3 4">
    <name type="scientific">Lolium multiflorum</name>
    <name type="common">Italian ryegrass</name>
    <name type="synonym">Lolium perenne subsp. multiflorum</name>
    <dbReference type="NCBI Taxonomy" id="4521"/>
    <lineage>
        <taxon>Eukaryota</taxon>
        <taxon>Viridiplantae</taxon>
        <taxon>Streptophyta</taxon>
        <taxon>Embryophyta</taxon>
        <taxon>Tracheophyta</taxon>
        <taxon>Spermatophyta</taxon>
        <taxon>Magnoliopsida</taxon>
        <taxon>Liliopsida</taxon>
        <taxon>Poales</taxon>
        <taxon>Poaceae</taxon>
        <taxon>BOP clade</taxon>
        <taxon>Pooideae</taxon>
        <taxon>Poodae</taxon>
        <taxon>Poeae</taxon>
        <taxon>Poeae Chloroplast Group 2 (Poeae type)</taxon>
        <taxon>Loliodinae</taxon>
        <taxon>Loliinae</taxon>
        <taxon>Lolium</taxon>
    </lineage>
</organism>
<feature type="region of interest" description="Disordered" evidence="1">
    <location>
        <begin position="77"/>
        <end position="106"/>
    </location>
</feature>
<dbReference type="EMBL" id="JAUUTY010000002">
    <property type="protein sequence ID" value="KAK1679258.1"/>
    <property type="molecule type" value="Genomic_DNA"/>
</dbReference>
<feature type="compositionally biased region" description="Low complexity" evidence="1">
    <location>
        <begin position="92"/>
        <end position="106"/>
    </location>
</feature>
<feature type="transmembrane region" description="Helical" evidence="2">
    <location>
        <begin position="21"/>
        <end position="44"/>
    </location>
</feature>
<evidence type="ECO:0000256" key="2">
    <source>
        <dbReference type="SAM" id="Phobius"/>
    </source>
</evidence>
<dbReference type="Proteomes" id="UP001231189">
    <property type="component" value="Unassembled WGS sequence"/>
</dbReference>
<name>A0AAD8TC74_LOLMU</name>
<accession>A0AAD8TC74</accession>
<dbReference type="AlphaFoldDB" id="A0AAD8TC74"/>
<keyword evidence="4" id="KW-1185">Reference proteome</keyword>
<keyword evidence="2" id="KW-1133">Transmembrane helix</keyword>
<comment type="caution">
    <text evidence="3">The sequence shown here is derived from an EMBL/GenBank/DDBJ whole genome shotgun (WGS) entry which is preliminary data.</text>
</comment>
<proteinExistence type="predicted"/>
<evidence type="ECO:0000313" key="3">
    <source>
        <dbReference type="EMBL" id="KAK1679258.1"/>
    </source>
</evidence>
<protein>
    <submittedName>
        <fullName evidence="3">Uncharacterized protein</fullName>
    </submittedName>
</protein>
<evidence type="ECO:0000256" key="1">
    <source>
        <dbReference type="SAM" id="MobiDB-lite"/>
    </source>
</evidence>
<gene>
    <name evidence="3" type="ORF">QYE76_040106</name>
</gene>
<reference evidence="3" key="1">
    <citation type="submission" date="2023-07" db="EMBL/GenBank/DDBJ databases">
        <title>A chromosome-level genome assembly of Lolium multiflorum.</title>
        <authorList>
            <person name="Chen Y."/>
            <person name="Copetti D."/>
            <person name="Kolliker R."/>
            <person name="Studer B."/>
        </authorList>
    </citation>
    <scope>NUCLEOTIDE SEQUENCE</scope>
    <source>
        <strain evidence="3">02402/16</strain>
        <tissue evidence="3">Leaf</tissue>
    </source>
</reference>
<evidence type="ECO:0000313" key="4">
    <source>
        <dbReference type="Proteomes" id="UP001231189"/>
    </source>
</evidence>